<proteinExistence type="predicted"/>
<dbReference type="AlphaFoldDB" id="A0A917NLI7"/>
<organism evidence="1 2">
    <name type="scientific">Neoroseomonas lacus</name>
    <dbReference type="NCBI Taxonomy" id="287609"/>
    <lineage>
        <taxon>Bacteria</taxon>
        <taxon>Pseudomonadati</taxon>
        <taxon>Pseudomonadota</taxon>
        <taxon>Alphaproteobacteria</taxon>
        <taxon>Acetobacterales</taxon>
        <taxon>Acetobacteraceae</taxon>
        <taxon>Neoroseomonas</taxon>
    </lineage>
</organism>
<accession>A0A917NLI7</accession>
<comment type="caution">
    <text evidence="1">The sequence shown here is derived from an EMBL/GenBank/DDBJ whole genome shotgun (WGS) entry which is preliminary data.</text>
</comment>
<sequence length="91" mass="9587">MPVEIKELHIKATILPEGNALRFQASDASGKGTHSGGVNITWGDGSVRAVDDGPGDQSFAADDPGPVPTEQFSFNDAKIEIPSMDGPDLFF</sequence>
<dbReference type="RefSeq" id="WP_188966000.1">
    <property type="nucleotide sequence ID" value="NZ_BMKW01000002.1"/>
</dbReference>
<evidence type="ECO:0000313" key="2">
    <source>
        <dbReference type="Proteomes" id="UP000661507"/>
    </source>
</evidence>
<dbReference type="EMBL" id="BMKW01000002">
    <property type="protein sequence ID" value="GGJ06779.1"/>
    <property type="molecule type" value="Genomic_DNA"/>
</dbReference>
<keyword evidence="2" id="KW-1185">Reference proteome</keyword>
<name>A0A917NLI7_9PROT</name>
<reference evidence="1" key="1">
    <citation type="journal article" date="2014" name="Int. J. Syst. Evol. Microbiol.">
        <title>Complete genome sequence of Corynebacterium casei LMG S-19264T (=DSM 44701T), isolated from a smear-ripened cheese.</title>
        <authorList>
            <consortium name="US DOE Joint Genome Institute (JGI-PGF)"/>
            <person name="Walter F."/>
            <person name="Albersmeier A."/>
            <person name="Kalinowski J."/>
            <person name="Ruckert C."/>
        </authorList>
    </citation>
    <scope>NUCLEOTIDE SEQUENCE</scope>
    <source>
        <strain evidence="1">CGMCC 1.3617</strain>
    </source>
</reference>
<evidence type="ECO:0000313" key="1">
    <source>
        <dbReference type="EMBL" id="GGJ06779.1"/>
    </source>
</evidence>
<dbReference type="Proteomes" id="UP000661507">
    <property type="component" value="Unassembled WGS sequence"/>
</dbReference>
<dbReference type="InterPro" id="IPR027558">
    <property type="entry name" value="Pre_pil_HX9DG_C"/>
</dbReference>
<dbReference type="NCBIfam" id="TIGR04294">
    <property type="entry name" value="pre_pil_HX9DG"/>
    <property type="match status" value="1"/>
</dbReference>
<protein>
    <submittedName>
        <fullName evidence="1">Uncharacterized protein</fullName>
    </submittedName>
</protein>
<gene>
    <name evidence="1" type="ORF">GCM10011320_12130</name>
</gene>
<reference evidence="1" key="2">
    <citation type="submission" date="2020-09" db="EMBL/GenBank/DDBJ databases">
        <authorList>
            <person name="Sun Q."/>
            <person name="Zhou Y."/>
        </authorList>
    </citation>
    <scope>NUCLEOTIDE SEQUENCE</scope>
    <source>
        <strain evidence="1">CGMCC 1.3617</strain>
    </source>
</reference>